<dbReference type="AlphaFoldDB" id="A0A9P1N8X7"/>
<organism evidence="2 3">
    <name type="scientific">Caenorhabditis angaria</name>
    <dbReference type="NCBI Taxonomy" id="860376"/>
    <lineage>
        <taxon>Eukaryota</taxon>
        <taxon>Metazoa</taxon>
        <taxon>Ecdysozoa</taxon>
        <taxon>Nematoda</taxon>
        <taxon>Chromadorea</taxon>
        <taxon>Rhabditida</taxon>
        <taxon>Rhabditina</taxon>
        <taxon>Rhabditomorpha</taxon>
        <taxon>Rhabditoidea</taxon>
        <taxon>Rhabditidae</taxon>
        <taxon>Peloderinae</taxon>
        <taxon>Caenorhabditis</taxon>
    </lineage>
</organism>
<reference evidence="2" key="1">
    <citation type="submission" date="2022-11" db="EMBL/GenBank/DDBJ databases">
        <authorList>
            <person name="Kikuchi T."/>
        </authorList>
    </citation>
    <scope>NUCLEOTIDE SEQUENCE</scope>
    <source>
        <strain evidence="2">PS1010</strain>
    </source>
</reference>
<dbReference type="Proteomes" id="UP001152747">
    <property type="component" value="Unassembled WGS sequence"/>
</dbReference>
<comment type="caution">
    <text evidence="2">The sequence shown here is derived from an EMBL/GenBank/DDBJ whole genome shotgun (WGS) entry which is preliminary data.</text>
</comment>
<protein>
    <recommendedName>
        <fullName evidence="1">F-box domain-containing protein</fullName>
    </recommendedName>
</protein>
<evidence type="ECO:0000313" key="2">
    <source>
        <dbReference type="EMBL" id="CAI5454089.1"/>
    </source>
</evidence>
<evidence type="ECO:0000259" key="1">
    <source>
        <dbReference type="PROSITE" id="PS50181"/>
    </source>
</evidence>
<feature type="domain" description="F-box" evidence="1">
    <location>
        <begin position="1"/>
        <end position="45"/>
    </location>
</feature>
<accession>A0A9P1N8X7</accession>
<dbReference type="PROSITE" id="PS50181">
    <property type="entry name" value="FBOX"/>
    <property type="match status" value="1"/>
</dbReference>
<name>A0A9P1N8X7_9PELO</name>
<gene>
    <name evidence="2" type="ORF">CAMP_LOCUS16726</name>
</gene>
<proteinExistence type="predicted"/>
<keyword evidence="3" id="KW-1185">Reference proteome</keyword>
<sequence length="175" mass="21026">MLDTLPPHVLDVIRGHLPENRVMKLSQINSKMESYVHRLNTFKIDHKSVCIVKNKYCKLHYSDQAILKRKKLRGKRFLHFMATKRLFYWKSDIFEKVDHLPEFLQQIEEFSFDSKNIENICKYIRMMPKLNTLEIMNTKIEEVEAIAVMEAIQINDQKKFNLKLNRQIKVTKKHH</sequence>
<evidence type="ECO:0000313" key="3">
    <source>
        <dbReference type="Proteomes" id="UP001152747"/>
    </source>
</evidence>
<dbReference type="InterPro" id="IPR001810">
    <property type="entry name" value="F-box_dom"/>
</dbReference>
<dbReference type="EMBL" id="CANHGI010000006">
    <property type="protein sequence ID" value="CAI5454089.1"/>
    <property type="molecule type" value="Genomic_DNA"/>
</dbReference>